<dbReference type="SUPFAM" id="SSF75304">
    <property type="entry name" value="Amidase signature (AS) enzymes"/>
    <property type="match status" value="1"/>
</dbReference>
<feature type="domain" description="Amidase" evidence="2">
    <location>
        <begin position="34"/>
        <end position="405"/>
    </location>
</feature>
<dbReference type="InterPro" id="IPR023631">
    <property type="entry name" value="Amidase_dom"/>
</dbReference>
<dbReference type="AlphaFoldDB" id="A0A917F6V8"/>
<dbReference type="Pfam" id="PF01425">
    <property type="entry name" value="Amidase"/>
    <property type="match status" value="1"/>
</dbReference>
<evidence type="ECO:0000313" key="3">
    <source>
        <dbReference type="EMBL" id="GGF49605.1"/>
    </source>
</evidence>
<dbReference type="RefSeq" id="WP_188575265.1">
    <property type="nucleotide sequence ID" value="NZ_BMCT01000001.1"/>
</dbReference>
<protein>
    <submittedName>
        <fullName evidence="3">Amidase</fullName>
    </submittedName>
</protein>
<keyword evidence="4" id="KW-1185">Reference proteome</keyword>
<dbReference type="PANTHER" id="PTHR11895:SF151">
    <property type="entry name" value="GLUTAMYL-TRNA(GLN) AMIDOTRANSFERASE SUBUNIT A"/>
    <property type="match status" value="1"/>
</dbReference>
<gene>
    <name evidence="3" type="ORF">GCM10007301_06060</name>
</gene>
<name>A0A917F6V8_9HYPH</name>
<evidence type="ECO:0000313" key="4">
    <source>
        <dbReference type="Proteomes" id="UP000606044"/>
    </source>
</evidence>
<accession>A0A917F6V8</accession>
<organism evidence="3 4">
    <name type="scientific">Azorhizobium oxalatiphilum</name>
    <dbReference type="NCBI Taxonomy" id="980631"/>
    <lineage>
        <taxon>Bacteria</taxon>
        <taxon>Pseudomonadati</taxon>
        <taxon>Pseudomonadota</taxon>
        <taxon>Alphaproteobacteria</taxon>
        <taxon>Hyphomicrobiales</taxon>
        <taxon>Xanthobacteraceae</taxon>
        <taxon>Azorhizobium</taxon>
    </lineage>
</organism>
<comment type="caution">
    <text evidence="3">The sequence shown here is derived from an EMBL/GenBank/DDBJ whole genome shotgun (WGS) entry which is preliminary data.</text>
</comment>
<reference evidence="3" key="2">
    <citation type="submission" date="2020-09" db="EMBL/GenBank/DDBJ databases">
        <authorList>
            <person name="Sun Q."/>
            <person name="Sedlacek I."/>
        </authorList>
    </citation>
    <scope>NUCLEOTIDE SEQUENCE</scope>
    <source>
        <strain evidence="3">CCM 7897</strain>
    </source>
</reference>
<dbReference type="PANTHER" id="PTHR11895">
    <property type="entry name" value="TRANSAMIDASE"/>
    <property type="match status" value="1"/>
</dbReference>
<sequence>MLLARDLAEDIRARRTTPRDVLNECVLSSAEQEGDIHAFQTFNLQACREAVADEGLAATPLAGLPVAVKDIFDTAGLTTTYGSDFFLDHVPRTDAAVVRQVKRAGGLIFGKTKTTEFAFLKPTDTCNPRRLTHTPGGSSSGSAAAVAAGIVPLALGTQTAGSVLRPASFCGVTGYKPTFRLIPTVGMKVYSWHLDTVGLFGARVADVAFGAGAITGRDLDLADADITPPRFALVRTPRDHLADAGAHAALEAAVRAATAAGATVTEIDIPVEIEAADAAQPVIQNFEGALALADEYDRELLSPMLTIHLREAGTIGAEAYDAARRTSKRARQRLGDLFADYDALLTFAAPGEAPEGLDSTGSPALNRLWTLMGTPCVSVAGLNGPTGLPIGIQVVGRFGRDYRTLAAAAFLERAISG</sequence>
<dbReference type="GO" id="GO:0003824">
    <property type="term" value="F:catalytic activity"/>
    <property type="evidence" value="ECO:0007669"/>
    <property type="project" value="InterPro"/>
</dbReference>
<evidence type="ECO:0000256" key="1">
    <source>
        <dbReference type="ARBA" id="ARBA00009199"/>
    </source>
</evidence>
<proteinExistence type="inferred from homology"/>
<dbReference type="InterPro" id="IPR036928">
    <property type="entry name" value="AS_sf"/>
</dbReference>
<dbReference type="Proteomes" id="UP000606044">
    <property type="component" value="Unassembled WGS sequence"/>
</dbReference>
<reference evidence="3" key="1">
    <citation type="journal article" date="2014" name="Int. J. Syst. Evol. Microbiol.">
        <title>Complete genome sequence of Corynebacterium casei LMG S-19264T (=DSM 44701T), isolated from a smear-ripened cheese.</title>
        <authorList>
            <consortium name="US DOE Joint Genome Institute (JGI-PGF)"/>
            <person name="Walter F."/>
            <person name="Albersmeier A."/>
            <person name="Kalinowski J."/>
            <person name="Ruckert C."/>
        </authorList>
    </citation>
    <scope>NUCLEOTIDE SEQUENCE</scope>
    <source>
        <strain evidence="3">CCM 7897</strain>
    </source>
</reference>
<dbReference type="EMBL" id="BMCT01000001">
    <property type="protein sequence ID" value="GGF49605.1"/>
    <property type="molecule type" value="Genomic_DNA"/>
</dbReference>
<comment type="similarity">
    <text evidence="1">Belongs to the amidase family.</text>
</comment>
<dbReference type="InterPro" id="IPR000120">
    <property type="entry name" value="Amidase"/>
</dbReference>
<dbReference type="Gene3D" id="3.90.1300.10">
    <property type="entry name" value="Amidase signature (AS) domain"/>
    <property type="match status" value="1"/>
</dbReference>
<evidence type="ECO:0000259" key="2">
    <source>
        <dbReference type="Pfam" id="PF01425"/>
    </source>
</evidence>